<dbReference type="STRING" id="316055.RPE_0009"/>
<dbReference type="AlphaFoldDB" id="Q07VR4"/>
<reference evidence="1" key="1">
    <citation type="submission" date="2006-09" db="EMBL/GenBank/DDBJ databases">
        <title>Complete sequence of Rhodopseudomonas palustris BisA53.</title>
        <authorList>
            <consortium name="US DOE Joint Genome Institute"/>
            <person name="Copeland A."/>
            <person name="Lucas S."/>
            <person name="Lapidus A."/>
            <person name="Barry K."/>
            <person name="Detter J.C."/>
            <person name="Glavina del Rio T."/>
            <person name="Hammon N."/>
            <person name="Israni S."/>
            <person name="Dalin E."/>
            <person name="Tice H."/>
            <person name="Pitluck S."/>
            <person name="Chain P."/>
            <person name="Malfatti S."/>
            <person name="Shin M."/>
            <person name="Vergez L."/>
            <person name="Schmutz J."/>
            <person name="Larimer F."/>
            <person name="Land M."/>
            <person name="Hauser L."/>
            <person name="Pelletier D.A."/>
            <person name="Kyrpides N."/>
            <person name="Kim E."/>
            <person name="Harwood C.S."/>
            <person name="Oda Y."/>
            <person name="Richardson P."/>
        </authorList>
    </citation>
    <scope>NUCLEOTIDE SEQUENCE [LARGE SCALE GENOMIC DNA]</scope>
    <source>
        <strain evidence="1">BisA53</strain>
    </source>
</reference>
<dbReference type="EMBL" id="CP000463">
    <property type="protein sequence ID" value="ABJ03970.1"/>
    <property type="molecule type" value="Genomic_DNA"/>
</dbReference>
<protein>
    <submittedName>
        <fullName evidence="1">Uncharacterized protein</fullName>
    </submittedName>
</protein>
<sequence length="76" mass="7840">MSNAFIIEVHSRAAGIVVRDGHGFRFHAATRDFSGLDGRDFGTPGEAHKAAIRHVAAAQAGGRASRSAGLAAHAFG</sequence>
<dbReference type="OrthoDB" id="7584850at2"/>
<evidence type="ECO:0000313" key="1">
    <source>
        <dbReference type="EMBL" id="ABJ03970.1"/>
    </source>
</evidence>
<accession>Q07VR4</accession>
<name>Q07VR4_RHOP5</name>
<dbReference type="KEGG" id="rpe:RPE_0009"/>
<proteinExistence type="predicted"/>
<dbReference type="HOGENOM" id="CLU_186922_0_0_5"/>
<organism evidence="1">
    <name type="scientific">Rhodopseudomonas palustris (strain BisA53)</name>
    <dbReference type="NCBI Taxonomy" id="316055"/>
    <lineage>
        <taxon>Bacteria</taxon>
        <taxon>Pseudomonadati</taxon>
        <taxon>Pseudomonadota</taxon>
        <taxon>Alphaproteobacteria</taxon>
        <taxon>Hyphomicrobiales</taxon>
        <taxon>Nitrobacteraceae</taxon>
        <taxon>Rhodopseudomonas</taxon>
    </lineage>
</organism>
<gene>
    <name evidence="1" type="ordered locus">RPE_0009</name>
</gene>